<gene>
    <name evidence="1" type="primary">g1120</name>
    <name evidence="1" type="ORF">NpPPO83_00001120</name>
</gene>
<accession>A0ACB5SJ39</accession>
<comment type="caution">
    <text evidence="1">The sequence shown here is derived from an EMBL/GenBank/DDBJ whole genome shotgun (WGS) entry which is preliminary data.</text>
</comment>
<dbReference type="EMBL" id="BSXG01000109">
    <property type="protein sequence ID" value="GME43548.1"/>
    <property type="molecule type" value="Genomic_DNA"/>
</dbReference>
<organism evidence="1 2">
    <name type="scientific">Neofusicoccum parvum</name>
    <dbReference type="NCBI Taxonomy" id="310453"/>
    <lineage>
        <taxon>Eukaryota</taxon>
        <taxon>Fungi</taxon>
        <taxon>Dikarya</taxon>
        <taxon>Ascomycota</taxon>
        <taxon>Pezizomycotina</taxon>
        <taxon>Dothideomycetes</taxon>
        <taxon>Dothideomycetes incertae sedis</taxon>
        <taxon>Botryosphaeriales</taxon>
        <taxon>Botryosphaeriaceae</taxon>
        <taxon>Neofusicoccum</taxon>
    </lineage>
</organism>
<protein>
    <submittedName>
        <fullName evidence="1">Cytochrome p450 protein</fullName>
    </submittedName>
</protein>
<sequence>MSTVARISTYNVFFSPLRKYPGPKLAAATHAVWWYHTLSGNYAAWSKSLHDQYGCVVRMGPDRLSYIQPEAWKHIYGHRTSTHKANAKSSRQHAPQMSGSHSILSEPDDRRHAEIRKIFSNAFSDRALKLQEDLIMKYVNKLINNIQENIDQDPGAKLDLVKLYNFTTFDIMGELTFGESLGLLDQSEYSPWVSAIFKNVKAVTIRTLQQQYPIVRSLVRIFMPRSMQLARQNHYQYSVDRVDRRLGTETDKADIWNLVLDKNKGVLSLSDMHANASVFMVAGTETTATLLSGLSYHLLMNRDKLQKATDEVRSLSEEQLNLEALPHLEYLSACFEEGLRCYPPVPSGLLREVPQGGNTICGEWLPPKTCICVSHWAAYHSASNFKDPDSFIPERWLPDTGYDDDKKEAMQPFSVGPRNCIGKNLAYHEMRLILAKILWHFDIKICPESENWENQKAWLLWDKPALLVKAKKAQ</sequence>
<evidence type="ECO:0000313" key="2">
    <source>
        <dbReference type="Proteomes" id="UP001165186"/>
    </source>
</evidence>
<name>A0ACB5SJ39_9PEZI</name>
<reference evidence="1" key="1">
    <citation type="submission" date="2024-09" db="EMBL/GenBank/DDBJ databases">
        <title>Draft Genome Sequences of Neofusicoccum parvum.</title>
        <authorList>
            <person name="Ashida A."/>
            <person name="Camagna M."/>
            <person name="Tanaka A."/>
            <person name="Takemoto D."/>
        </authorList>
    </citation>
    <scope>NUCLEOTIDE SEQUENCE</scope>
    <source>
        <strain evidence="1">PPO83</strain>
    </source>
</reference>
<dbReference type="Proteomes" id="UP001165186">
    <property type="component" value="Unassembled WGS sequence"/>
</dbReference>
<keyword evidence="2" id="KW-1185">Reference proteome</keyword>
<proteinExistence type="predicted"/>
<evidence type="ECO:0000313" key="1">
    <source>
        <dbReference type="EMBL" id="GME43548.1"/>
    </source>
</evidence>